<protein>
    <submittedName>
        <fullName evidence="3">Alpha/beta hydrolase</fullName>
    </submittedName>
</protein>
<dbReference type="InterPro" id="IPR029058">
    <property type="entry name" value="AB_hydrolase_fold"/>
</dbReference>
<dbReference type="GO" id="GO:0016787">
    <property type="term" value="F:hydrolase activity"/>
    <property type="evidence" value="ECO:0007669"/>
    <property type="project" value="UniProtKB-KW"/>
</dbReference>
<dbReference type="InterPro" id="IPR000073">
    <property type="entry name" value="AB_hydrolase_1"/>
</dbReference>
<evidence type="ECO:0000256" key="1">
    <source>
        <dbReference type="SAM" id="Phobius"/>
    </source>
</evidence>
<keyword evidence="4" id="KW-1185">Reference proteome</keyword>
<feature type="transmembrane region" description="Helical" evidence="1">
    <location>
        <begin position="599"/>
        <end position="617"/>
    </location>
</feature>
<sequence>MRPTTRIWTPGRILALLAIGIVIAGLARQSLAHPAGWAKVPDGARAGQLSLQRCTYPTEAGKVRADCGTLVVRENRADPKSRLIAVPVTRIRSRSAHPGAPIFRLEGGPGRSNMDFPFASRYIDGHDLVLVGYRGVDGSARLDCPEVTDARRHTADLVSASALRASAAGMRACASRLTADGYDLAGYTLAERVDDLDQARAALGYRKVDLLSESFGTRVALVYAWRHRQSIERSVMIGANPPGHFVWQPEQTAAQLRRYATLCGPDPACRTGSGDLVASMQHTATHFPKRWGPFPIHRGNAELAAFFGLMDASSDAAPISAPMTIEAWRGDASALWFESLASALLFPRAQVWGDSAAMGRIDVATAAAHFGSAQGGVLRDAGSRFLWAGGELANAWPAGPDEQAYARMRGSDVPTLLIGGALDGATPAENATKDLLPHLSHGRQVILDGFGHTTDFWNQQVPAGNHLINTYFDRGTVDASRYVPQKIDFTPSLAQSTLAKDVVGALVGLALFALASLAWMAWRVRARGRLGRVTRVLARSVWAAMIGLGGWFAVTLFVVVVTPSVPVDAVVPLVGGMAVPVALASFFGWRVPTRSAPKAAGLAVALAGALVGGWLGLQCGAQLLALLTTLAGTVAGANLALIACDIAFDVKRRPADAALVVDRATAVSLTV</sequence>
<dbReference type="Proteomes" id="UP001149140">
    <property type="component" value="Unassembled WGS sequence"/>
</dbReference>
<keyword evidence="3" id="KW-0378">Hydrolase</keyword>
<keyword evidence="1" id="KW-1133">Transmembrane helix</keyword>
<feature type="domain" description="AB hydrolase-1" evidence="2">
    <location>
        <begin position="105"/>
        <end position="453"/>
    </location>
</feature>
<feature type="transmembrane region" description="Helical" evidence="1">
    <location>
        <begin position="542"/>
        <end position="563"/>
    </location>
</feature>
<feature type="transmembrane region" description="Helical" evidence="1">
    <location>
        <begin position="569"/>
        <end position="587"/>
    </location>
</feature>
<keyword evidence="1" id="KW-0472">Membrane</keyword>
<evidence type="ECO:0000313" key="3">
    <source>
        <dbReference type="EMBL" id="MDA0160094.1"/>
    </source>
</evidence>
<dbReference type="EMBL" id="JAPDOD010000004">
    <property type="protein sequence ID" value="MDA0160094.1"/>
    <property type="molecule type" value="Genomic_DNA"/>
</dbReference>
<accession>A0A9X3RZF4</accession>
<name>A0A9X3RZF4_9ACTN</name>
<keyword evidence="1" id="KW-0812">Transmembrane</keyword>
<dbReference type="AlphaFoldDB" id="A0A9X3RZF4"/>
<dbReference type="SUPFAM" id="SSF53474">
    <property type="entry name" value="alpha/beta-Hydrolases"/>
    <property type="match status" value="1"/>
</dbReference>
<organism evidence="3 4">
    <name type="scientific">Solirubrobacter ginsenosidimutans</name>
    <dbReference type="NCBI Taxonomy" id="490573"/>
    <lineage>
        <taxon>Bacteria</taxon>
        <taxon>Bacillati</taxon>
        <taxon>Actinomycetota</taxon>
        <taxon>Thermoleophilia</taxon>
        <taxon>Solirubrobacterales</taxon>
        <taxon>Solirubrobacteraceae</taxon>
        <taxon>Solirubrobacter</taxon>
    </lineage>
</organism>
<feature type="transmembrane region" description="Helical" evidence="1">
    <location>
        <begin position="623"/>
        <end position="644"/>
    </location>
</feature>
<dbReference type="RefSeq" id="WP_270038860.1">
    <property type="nucleotide sequence ID" value="NZ_JAPDOD010000004.1"/>
</dbReference>
<proteinExistence type="predicted"/>
<comment type="caution">
    <text evidence="3">The sequence shown here is derived from an EMBL/GenBank/DDBJ whole genome shotgun (WGS) entry which is preliminary data.</text>
</comment>
<evidence type="ECO:0000313" key="4">
    <source>
        <dbReference type="Proteomes" id="UP001149140"/>
    </source>
</evidence>
<dbReference type="Gene3D" id="3.40.50.1820">
    <property type="entry name" value="alpha/beta hydrolase"/>
    <property type="match status" value="1"/>
</dbReference>
<feature type="transmembrane region" description="Helical" evidence="1">
    <location>
        <begin position="502"/>
        <end position="522"/>
    </location>
</feature>
<reference evidence="3" key="1">
    <citation type="submission" date="2022-10" db="EMBL/GenBank/DDBJ databases">
        <title>The WGS of Solirubrobacter ginsenosidimutans DSM 21036.</title>
        <authorList>
            <person name="Jiang Z."/>
        </authorList>
    </citation>
    <scope>NUCLEOTIDE SEQUENCE</scope>
    <source>
        <strain evidence="3">DSM 21036</strain>
    </source>
</reference>
<evidence type="ECO:0000259" key="2">
    <source>
        <dbReference type="Pfam" id="PF00561"/>
    </source>
</evidence>
<gene>
    <name evidence="3" type="ORF">OM076_07460</name>
</gene>
<dbReference type="Pfam" id="PF00561">
    <property type="entry name" value="Abhydrolase_1"/>
    <property type="match status" value="1"/>
</dbReference>